<keyword evidence="5 7" id="KW-0472">Membrane</keyword>
<dbReference type="InterPro" id="IPR007168">
    <property type="entry name" value="Phageshock_PspC_N"/>
</dbReference>
<proteinExistence type="predicted"/>
<dbReference type="RefSeq" id="WP_340468765.1">
    <property type="nucleotide sequence ID" value="NZ_JBANBB010000001.1"/>
</dbReference>
<feature type="transmembrane region" description="Helical" evidence="7">
    <location>
        <begin position="340"/>
        <end position="362"/>
    </location>
</feature>
<dbReference type="InterPro" id="IPR052027">
    <property type="entry name" value="PspC"/>
</dbReference>
<feature type="region of interest" description="Disordered" evidence="6">
    <location>
        <begin position="169"/>
        <end position="228"/>
    </location>
</feature>
<gene>
    <name evidence="9" type="ORF">V8P97_01990</name>
</gene>
<keyword evidence="3 7" id="KW-0812">Transmembrane</keyword>
<evidence type="ECO:0000256" key="6">
    <source>
        <dbReference type="SAM" id="MobiDB-lite"/>
    </source>
</evidence>
<evidence type="ECO:0000256" key="5">
    <source>
        <dbReference type="ARBA" id="ARBA00023136"/>
    </source>
</evidence>
<dbReference type="Pfam" id="PF04024">
    <property type="entry name" value="PspC"/>
    <property type="match status" value="1"/>
</dbReference>
<feature type="region of interest" description="Disordered" evidence="6">
    <location>
        <begin position="246"/>
        <end position="295"/>
    </location>
</feature>
<feature type="compositionally biased region" description="Basic and acidic residues" evidence="6">
    <location>
        <begin position="169"/>
        <end position="183"/>
    </location>
</feature>
<accession>A0ABU8ZMK1</accession>
<feature type="compositionally biased region" description="Polar residues" evidence="6">
    <location>
        <begin position="1"/>
        <end position="12"/>
    </location>
</feature>
<name>A0ABU8ZMK1_9BIFI</name>
<evidence type="ECO:0000256" key="2">
    <source>
        <dbReference type="ARBA" id="ARBA00022475"/>
    </source>
</evidence>
<dbReference type="Proteomes" id="UP001373159">
    <property type="component" value="Unassembled WGS sequence"/>
</dbReference>
<feature type="domain" description="Phage shock protein PspC N-terminal" evidence="8">
    <location>
        <begin position="49"/>
        <end position="100"/>
    </location>
</feature>
<feature type="compositionally biased region" description="Low complexity" evidence="6">
    <location>
        <begin position="13"/>
        <end position="23"/>
    </location>
</feature>
<evidence type="ECO:0000313" key="9">
    <source>
        <dbReference type="EMBL" id="MEK0306245.1"/>
    </source>
</evidence>
<sequence length="617" mass="66281">MTGNDFYQTGMSPSGDPRGQGRPPRAPRDEDGGGRWFFRWVRESCVVRTNDRWIGGVCGALARRLGWSPSFVRAIMLLCVFAAGAGLAFYGFAWFILPDEDDTIVCEDLIDGRWRGDAIGVIICLIITFCLPGVGLFALAVAAGLLYLFLRWSRQRAMSGMDGYEGGDWHRQEGGHAPSDRRGPGYGQGGWNPEGAWTPQGPDDGPGRQDTDQGYRPSPFLAGWEGPEGGADPAYGSRGWYGAAPDYRTAPDRQAGPASGGIGGPAYAAGPAPSSVSPGWGGSGPGRYTPTVKRPARRLRRRPAGFAIVASVMGLILISGAITALVTFNKVTGFLDVSRVALYWTAGICLLVGIVTVALGSVGRRSGGLTVISVLTVISLLSVTVGVANLAIYENGFKKQMAGYQHLVVNGEGMGRVMGSTTRDMKAYARGYFFTGDESKQGRVVLDLSDFEKNNGTHRVDYKGRKADSGCPAGRIQLAVEFADVKILVPKECTYYFSQYHTDFLWGDTGGKADGGTPRDWWDYIMSGRQTRSDGYREGDWVAGPGVDPSDDYGDSGNPELYIEVSPAIHGRMTVEHKGHATVPWGKKNQGVGSDHDGQGKDAGTKTKNDGDDHDDR</sequence>
<protein>
    <submittedName>
        <fullName evidence="9">PspC domain-containing protein</fullName>
    </submittedName>
</protein>
<evidence type="ECO:0000256" key="3">
    <source>
        <dbReference type="ARBA" id="ARBA00022692"/>
    </source>
</evidence>
<evidence type="ECO:0000256" key="1">
    <source>
        <dbReference type="ARBA" id="ARBA00004162"/>
    </source>
</evidence>
<feature type="region of interest" description="Disordered" evidence="6">
    <location>
        <begin position="1"/>
        <end position="31"/>
    </location>
</feature>
<evidence type="ECO:0000313" key="10">
    <source>
        <dbReference type="Proteomes" id="UP001373159"/>
    </source>
</evidence>
<comment type="caution">
    <text evidence="9">The sequence shown here is derived from an EMBL/GenBank/DDBJ whole genome shotgun (WGS) entry which is preliminary data.</text>
</comment>
<keyword evidence="10" id="KW-1185">Reference proteome</keyword>
<feature type="transmembrane region" description="Helical" evidence="7">
    <location>
        <begin position="117"/>
        <end position="150"/>
    </location>
</feature>
<feature type="region of interest" description="Disordered" evidence="6">
    <location>
        <begin position="580"/>
        <end position="617"/>
    </location>
</feature>
<comment type="subcellular location">
    <subcellularLocation>
        <location evidence="1">Cell membrane</location>
        <topology evidence="1">Single-pass membrane protein</topology>
    </subcellularLocation>
</comment>
<evidence type="ECO:0000259" key="8">
    <source>
        <dbReference type="Pfam" id="PF04024"/>
    </source>
</evidence>
<feature type="compositionally biased region" description="Low complexity" evidence="6">
    <location>
        <begin position="265"/>
        <end position="278"/>
    </location>
</feature>
<organism evidence="9 10">
    <name type="scientific">Bifidobacterium favimelis</name>
    <dbReference type="NCBI Taxonomy" id="3122979"/>
    <lineage>
        <taxon>Bacteria</taxon>
        <taxon>Bacillati</taxon>
        <taxon>Actinomycetota</taxon>
        <taxon>Actinomycetes</taxon>
        <taxon>Bifidobacteriales</taxon>
        <taxon>Bifidobacteriaceae</taxon>
        <taxon>Bifidobacterium</taxon>
    </lineage>
</organism>
<reference evidence="9 10" key="1">
    <citation type="submission" date="2024-02" db="EMBL/GenBank/DDBJ databases">
        <title>Bifidobacterium honeyensis sp. nov., isolated from the comb honey.</title>
        <authorList>
            <person name="Liu W."/>
            <person name="Li Y."/>
        </authorList>
    </citation>
    <scope>NUCLEOTIDE SEQUENCE [LARGE SCALE GENOMIC DNA]</scope>
    <source>
        <strain evidence="9 10">IMAU50988</strain>
    </source>
</reference>
<dbReference type="PANTHER" id="PTHR33885">
    <property type="entry name" value="PHAGE SHOCK PROTEIN C"/>
    <property type="match status" value="1"/>
</dbReference>
<evidence type="ECO:0000256" key="4">
    <source>
        <dbReference type="ARBA" id="ARBA00022989"/>
    </source>
</evidence>
<dbReference type="PANTHER" id="PTHR33885:SF3">
    <property type="entry name" value="PHAGE SHOCK PROTEIN C"/>
    <property type="match status" value="1"/>
</dbReference>
<keyword evidence="2" id="KW-1003">Cell membrane</keyword>
<feature type="transmembrane region" description="Helical" evidence="7">
    <location>
        <begin position="369"/>
        <end position="392"/>
    </location>
</feature>
<dbReference type="EMBL" id="JBANBB010000001">
    <property type="protein sequence ID" value="MEK0306245.1"/>
    <property type="molecule type" value="Genomic_DNA"/>
</dbReference>
<keyword evidence="4 7" id="KW-1133">Transmembrane helix</keyword>
<evidence type="ECO:0000256" key="7">
    <source>
        <dbReference type="SAM" id="Phobius"/>
    </source>
</evidence>
<feature type="compositionally biased region" description="Basic and acidic residues" evidence="6">
    <location>
        <begin position="594"/>
        <end position="617"/>
    </location>
</feature>
<feature type="transmembrane region" description="Helical" evidence="7">
    <location>
        <begin position="304"/>
        <end position="328"/>
    </location>
</feature>
<feature type="transmembrane region" description="Helical" evidence="7">
    <location>
        <begin position="71"/>
        <end position="97"/>
    </location>
</feature>